<evidence type="ECO:0000256" key="1">
    <source>
        <dbReference type="SAM" id="SignalP"/>
    </source>
</evidence>
<dbReference type="RefSeq" id="WP_061495589.1">
    <property type="nucleotide sequence ID" value="NZ_CP010951.1"/>
</dbReference>
<dbReference type="AlphaFoldDB" id="A0A127JPC3"/>
<name>A0A127JPC3_9BURK</name>
<keyword evidence="1" id="KW-0732">Signal</keyword>
<gene>
    <name evidence="3" type="ORF">UC35_01710</name>
</gene>
<accession>A0A127JPC3</accession>
<dbReference type="Pfam" id="PF16998">
    <property type="entry name" value="17kDa_Anti_2"/>
    <property type="match status" value="1"/>
</dbReference>
<evidence type="ECO:0000313" key="3">
    <source>
        <dbReference type="EMBL" id="AMO21827.1"/>
    </source>
</evidence>
<dbReference type="InterPro" id="IPR032635">
    <property type="entry name" value="Anti_2"/>
</dbReference>
<dbReference type="OrthoDB" id="8775956at2"/>
<keyword evidence="4" id="KW-1185">Reference proteome</keyword>
<proteinExistence type="predicted"/>
<evidence type="ECO:0000313" key="4">
    <source>
        <dbReference type="Proteomes" id="UP000070433"/>
    </source>
</evidence>
<evidence type="ECO:0000259" key="2">
    <source>
        <dbReference type="Pfam" id="PF16998"/>
    </source>
</evidence>
<feature type="signal peptide" evidence="1">
    <location>
        <begin position="1"/>
        <end position="22"/>
    </location>
</feature>
<dbReference type="EMBL" id="CP010951">
    <property type="protein sequence ID" value="AMO21827.1"/>
    <property type="molecule type" value="Genomic_DNA"/>
</dbReference>
<reference evidence="3 4" key="1">
    <citation type="journal article" date="2014" name="Int. J. Syst. Evol. Microbiol.">
        <title>Ramlibacter solisilvae sp. nov., isolated from forest soil, and emended description of the genus Ramlibacter.</title>
        <authorList>
            <person name="Lee H.J."/>
            <person name="Lee S.H."/>
            <person name="Lee S.S."/>
            <person name="Lee J.S."/>
            <person name="Kim Y."/>
            <person name="Kim S.C."/>
            <person name="Jeon C.O."/>
        </authorList>
    </citation>
    <scope>NUCLEOTIDE SEQUENCE [LARGE SCALE GENOMIC DNA]</scope>
    <source>
        <strain evidence="3 4">5-10</strain>
    </source>
</reference>
<feature type="chain" id="PRO_5007449576" description="Surface antigen domain-containing protein" evidence="1">
    <location>
        <begin position="23"/>
        <end position="119"/>
    </location>
</feature>
<feature type="domain" description="Surface antigen" evidence="2">
    <location>
        <begin position="41"/>
        <end position="118"/>
    </location>
</feature>
<dbReference type="Proteomes" id="UP000070433">
    <property type="component" value="Chromosome"/>
</dbReference>
<organism evidence="3 4">
    <name type="scientific">Ramlibacter tataouinensis</name>
    <dbReference type="NCBI Taxonomy" id="94132"/>
    <lineage>
        <taxon>Bacteria</taxon>
        <taxon>Pseudomonadati</taxon>
        <taxon>Pseudomonadota</taxon>
        <taxon>Betaproteobacteria</taxon>
        <taxon>Burkholderiales</taxon>
        <taxon>Comamonadaceae</taxon>
        <taxon>Ramlibacter</taxon>
    </lineage>
</organism>
<sequence>MSLKSLGVLVCLLACQAGAALASNLNFLRDDAPITRFNQKDMQLMQDALDKAMNAEPGTKVEWANDKSGASGSITQLGRFERAGAECRKAEFTTRYKTIRGGGEYNFCKTAQGIWQLVQ</sequence>
<protein>
    <recommendedName>
        <fullName evidence="2">Surface antigen domain-containing protein</fullName>
    </recommendedName>
</protein>